<proteinExistence type="predicted"/>
<protein>
    <submittedName>
        <fullName evidence="4">Response regulator</fullName>
    </submittedName>
</protein>
<evidence type="ECO:0000313" key="4">
    <source>
        <dbReference type="EMBL" id="QPJ65048.1"/>
    </source>
</evidence>
<dbReference type="InterPro" id="IPR001789">
    <property type="entry name" value="Sig_transdc_resp-reg_receiver"/>
</dbReference>
<dbReference type="InterPro" id="IPR011006">
    <property type="entry name" value="CheY-like_superfamily"/>
</dbReference>
<dbReference type="PROSITE" id="PS50110">
    <property type="entry name" value="RESPONSE_REGULATORY"/>
    <property type="match status" value="1"/>
</dbReference>
<dbReference type="SMART" id="SM00448">
    <property type="entry name" value="REC"/>
    <property type="match status" value="1"/>
</dbReference>
<name>A0A7T0C1Y2_9BACT</name>
<dbReference type="AlphaFoldDB" id="A0A7T0C1Y2"/>
<dbReference type="SMART" id="SM00091">
    <property type="entry name" value="PAS"/>
    <property type="match status" value="1"/>
</dbReference>
<evidence type="ECO:0000259" key="3">
    <source>
        <dbReference type="PROSITE" id="PS50110"/>
    </source>
</evidence>
<dbReference type="PANTHER" id="PTHR44591:SF3">
    <property type="entry name" value="RESPONSE REGULATORY DOMAIN-CONTAINING PROTEIN"/>
    <property type="match status" value="1"/>
</dbReference>
<organism evidence="4 5">
    <name type="scientific">Candidatus Nitrohelix vancouverensis</name>
    <dbReference type="NCBI Taxonomy" id="2705534"/>
    <lineage>
        <taxon>Bacteria</taxon>
        <taxon>Pseudomonadati</taxon>
        <taxon>Nitrospinota/Tectimicrobiota group</taxon>
        <taxon>Nitrospinota</taxon>
        <taxon>Nitrospinia</taxon>
        <taxon>Nitrospinales</taxon>
        <taxon>Nitrospinaceae</taxon>
        <taxon>Candidatus Nitrohelix</taxon>
    </lineage>
</organism>
<dbReference type="NCBIfam" id="TIGR00229">
    <property type="entry name" value="sensory_box"/>
    <property type="match status" value="1"/>
</dbReference>
<keyword evidence="1 2" id="KW-0597">Phosphoprotein</keyword>
<dbReference type="InterPro" id="IPR000014">
    <property type="entry name" value="PAS"/>
</dbReference>
<gene>
    <name evidence="4" type="ORF">G3M78_06455</name>
</gene>
<feature type="domain" description="Response regulatory" evidence="3">
    <location>
        <begin position="12"/>
        <end position="128"/>
    </location>
</feature>
<dbReference type="Gene3D" id="3.40.50.2300">
    <property type="match status" value="1"/>
</dbReference>
<dbReference type="KEGG" id="nva:G3M78_06455"/>
<dbReference type="EMBL" id="CP048620">
    <property type="protein sequence ID" value="QPJ65048.1"/>
    <property type="molecule type" value="Genomic_DNA"/>
</dbReference>
<feature type="modified residue" description="4-aspartylphosphate" evidence="2">
    <location>
        <position position="61"/>
    </location>
</feature>
<reference evidence="5" key="1">
    <citation type="submission" date="2020-02" db="EMBL/GenBank/DDBJ databases">
        <title>Genomic and physiological characterization of two novel Nitrospinaceae genera.</title>
        <authorList>
            <person name="Mueller A.J."/>
            <person name="Jung M.-Y."/>
            <person name="Strachan C.R."/>
            <person name="Herbold C.W."/>
            <person name="Kirkegaard R.H."/>
            <person name="Daims H."/>
        </authorList>
    </citation>
    <scope>NUCLEOTIDE SEQUENCE [LARGE SCALE GENOMIC DNA]</scope>
</reference>
<dbReference type="InterPro" id="IPR050595">
    <property type="entry name" value="Bact_response_regulator"/>
</dbReference>
<evidence type="ECO:0000256" key="2">
    <source>
        <dbReference type="PROSITE-ProRule" id="PRU00169"/>
    </source>
</evidence>
<dbReference type="PANTHER" id="PTHR44591">
    <property type="entry name" value="STRESS RESPONSE REGULATOR PROTEIN 1"/>
    <property type="match status" value="1"/>
</dbReference>
<dbReference type="GO" id="GO:0000160">
    <property type="term" value="P:phosphorelay signal transduction system"/>
    <property type="evidence" value="ECO:0007669"/>
    <property type="project" value="InterPro"/>
</dbReference>
<evidence type="ECO:0000256" key="1">
    <source>
        <dbReference type="ARBA" id="ARBA00022553"/>
    </source>
</evidence>
<dbReference type="CDD" id="cd00130">
    <property type="entry name" value="PAS"/>
    <property type="match status" value="1"/>
</dbReference>
<dbReference type="Gene3D" id="3.30.450.20">
    <property type="entry name" value="PAS domain"/>
    <property type="match status" value="1"/>
</dbReference>
<accession>A0A7T0C1Y2</accession>
<dbReference type="SUPFAM" id="SSF52172">
    <property type="entry name" value="CheY-like"/>
    <property type="match status" value="1"/>
</dbReference>
<dbReference type="Proteomes" id="UP000594464">
    <property type="component" value="Chromosome"/>
</dbReference>
<evidence type="ECO:0000313" key="5">
    <source>
        <dbReference type="Proteomes" id="UP000594464"/>
    </source>
</evidence>
<sequence length="277" mass="30904">MDTAEKEFKGMRIVLVDDMPQNLDVLIGTLKELGCNLFVAKSGEQALELLTREVPDLILMDIKMPGMSGLEVCKKIKADPELQQVPVIFITAVSGVEDTLEAFRIGGADYVTKPFNREEVVARVSNLLRLQKALAEKEALLEKFAGTANLYKTIVEKASELIFELNPERQFIFANSSFKFLGYDPVELVGRSVNMLFPKPPSEDEMERLATKGVGPLTTVGLELTVKVNEDSTISGELKEMRFSFDTYGLWSVPDELVFKDDVKKKFLGTLCIGRQI</sequence>
<dbReference type="Pfam" id="PF00072">
    <property type="entry name" value="Response_reg"/>
    <property type="match status" value="1"/>
</dbReference>